<evidence type="ECO:0000259" key="2">
    <source>
        <dbReference type="PROSITE" id="PS51253"/>
    </source>
</evidence>
<keyword evidence="1" id="KW-0238">DNA-binding</keyword>
<dbReference type="OrthoDB" id="2433378at2759"/>
<dbReference type="PROSITE" id="PS51253">
    <property type="entry name" value="HTH_CENPB"/>
    <property type="match status" value="1"/>
</dbReference>
<protein>
    <submittedName>
        <fullName evidence="3">9679_t:CDS:1</fullName>
    </submittedName>
</protein>
<dbReference type="InterPro" id="IPR006600">
    <property type="entry name" value="HTH_CenpB_DNA-bd_dom"/>
</dbReference>
<dbReference type="SUPFAM" id="SSF46689">
    <property type="entry name" value="Homeodomain-like"/>
    <property type="match status" value="1"/>
</dbReference>
<dbReference type="Pfam" id="PF18107">
    <property type="entry name" value="HTH_ABP1_N"/>
    <property type="match status" value="1"/>
</dbReference>
<dbReference type="EMBL" id="CAJVPY010014169">
    <property type="protein sequence ID" value="CAG8744980.1"/>
    <property type="molecule type" value="Genomic_DNA"/>
</dbReference>
<keyword evidence="4" id="KW-1185">Reference proteome</keyword>
<dbReference type="Pfam" id="PF03221">
    <property type="entry name" value="HTH_Tnp_Tc5"/>
    <property type="match status" value="1"/>
</dbReference>
<feature type="domain" description="HTH CENPB-type" evidence="2">
    <location>
        <begin position="68"/>
        <end position="144"/>
    </location>
</feature>
<dbReference type="InterPro" id="IPR009057">
    <property type="entry name" value="Homeodomain-like_sf"/>
</dbReference>
<feature type="non-terminal residue" evidence="3">
    <location>
        <position position="1"/>
    </location>
</feature>
<dbReference type="AlphaFoldDB" id="A0A9N9IR46"/>
<dbReference type="GO" id="GO:0003677">
    <property type="term" value="F:DNA binding"/>
    <property type="evidence" value="ECO:0007669"/>
    <property type="project" value="UniProtKB-KW"/>
</dbReference>
<dbReference type="InterPro" id="IPR041188">
    <property type="entry name" value="HTH_ABP1_N"/>
</dbReference>
<evidence type="ECO:0000313" key="4">
    <source>
        <dbReference type="Proteomes" id="UP000789405"/>
    </source>
</evidence>
<sequence length="149" mass="17344">MSSLKSKETKTTLTNKQRKAIIEHKEKNLQITQADLVGWVKQKTGLDIYQSTISRLLKNKETIGKNLFAKRQRTVKYPESENILIEWILQSQESIILSDKIIIEKAKNFQIKHKENASVDDAVIEAATPWLKKILKEYDLKDIYNMDEI</sequence>
<comment type="caution">
    <text evidence="3">The sequence shown here is derived from an EMBL/GenBank/DDBJ whole genome shotgun (WGS) entry which is preliminary data.</text>
</comment>
<organism evidence="3 4">
    <name type="scientific">Dentiscutata erythropus</name>
    <dbReference type="NCBI Taxonomy" id="1348616"/>
    <lineage>
        <taxon>Eukaryota</taxon>
        <taxon>Fungi</taxon>
        <taxon>Fungi incertae sedis</taxon>
        <taxon>Mucoromycota</taxon>
        <taxon>Glomeromycotina</taxon>
        <taxon>Glomeromycetes</taxon>
        <taxon>Diversisporales</taxon>
        <taxon>Gigasporaceae</taxon>
        <taxon>Dentiscutata</taxon>
    </lineage>
</organism>
<feature type="non-terminal residue" evidence="3">
    <location>
        <position position="149"/>
    </location>
</feature>
<accession>A0A9N9IR46</accession>
<evidence type="ECO:0000313" key="3">
    <source>
        <dbReference type="EMBL" id="CAG8744980.1"/>
    </source>
</evidence>
<name>A0A9N9IR46_9GLOM</name>
<gene>
    <name evidence="3" type="ORF">DERYTH_LOCUS16351</name>
</gene>
<dbReference type="Proteomes" id="UP000789405">
    <property type="component" value="Unassembled WGS sequence"/>
</dbReference>
<evidence type="ECO:0000256" key="1">
    <source>
        <dbReference type="ARBA" id="ARBA00023125"/>
    </source>
</evidence>
<reference evidence="3" key="1">
    <citation type="submission" date="2021-06" db="EMBL/GenBank/DDBJ databases">
        <authorList>
            <person name="Kallberg Y."/>
            <person name="Tangrot J."/>
            <person name="Rosling A."/>
        </authorList>
    </citation>
    <scope>NUCLEOTIDE SEQUENCE</scope>
    <source>
        <strain evidence="3">MA453B</strain>
    </source>
</reference>
<proteinExistence type="predicted"/>
<dbReference type="Gene3D" id="1.10.10.60">
    <property type="entry name" value="Homeodomain-like"/>
    <property type="match status" value="2"/>
</dbReference>